<feature type="region of interest" description="Disordered" evidence="1">
    <location>
        <begin position="1"/>
        <end position="30"/>
    </location>
</feature>
<dbReference type="EMBL" id="CANTUO010000001">
    <property type="protein sequence ID" value="CAI5755709.1"/>
    <property type="molecule type" value="Genomic_DNA"/>
</dbReference>
<dbReference type="Proteomes" id="UP001152885">
    <property type="component" value="Unassembled WGS sequence"/>
</dbReference>
<evidence type="ECO:0000313" key="2">
    <source>
        <dbReference type="EMBL" id="CAI5755709.1"/>
    </source>
</evidence>
<protein>
    <submittedName>
        <fullName evidence="2">Uncharacterized protein</fullName>
    </submittedName>
</protein>
<feature type="compositionally biased region" description="Polar residues" evidence="1">
    <location>
        <begin position="20"/>
        <end position="30"/>
    </location>
</feature>
<organism evidence="2 3">
    <name type="scientific">Candida verbasci</name>
    <dbReference type="NCBI Taxonomy" id="1227364"/>
    <lineage>
        <taxon>Eukaryota</taxon>
        <taxon>Fungi</taxon>
        <taxon>Dikarya</taxon>
        <taxon>Ascomycota</taxon>
        <taxon>Saccharomycotina</taxon>
        <taxon>Pichiomycetes</taxon>
        <taxon>Debaryomycetaceae</taxon>
        <taxon>Candida/Lodderomyces clade</taxon>
        <taxon>Candida</taxon>
    </lineage>
</organism>
<evidence type="ECO:0000256" key="1">
    <source>
        <dbReference type="SAM" id="MobiDB-lite"/>
    </source>
</evidence>
<feature type="compositionally biased region" description="Low complexity" evidence="1">
    <location>
        <begin position="7"/>
        <end position="19"/>
    </location>
</feature>
<dbReference type="AlphaFoldDB" id="A0A9W4TU70"/>
<comment type="caution">
    <text evidence="2">The sequence shown here is derived from an EMBL/GenBank/DDBJ whole genome shotgun (WGS) entry which is preliminary data.</text>
</comment>
<name>A0A9W4TU70_9ASCO</name>
<proteinExistence type="predicted"/>
<gene>
    <name evidence="2" type="ORF">CANVERA_P0225</name>
</gene>
<keyword evidence="3" id="KW-1185">Reference proteome</keyword>
<evidence type="ECO:0000313" key="3">
    <source>
        <dbReference type="Proteomes" id="UP001152885"/>
    </source>
</evidence>
<accession>A0A9W4TU70</accession>
<reference evidence="2" key="1">
    <citation type="submission" date="2022-12" db="EMBL/GenBank/DDBJ databases">
        <authorList>
            <person name="Brejova B."/>
        </authorList>
    </citation>
    <scope>NUCLEOTIDE SEQUENCE</scope>
</reference>
<sequence>MPPPSTPSSRSNNQSNNSSHTTDPRSTNNQVQRFRNASTTANRQDLPPTSLNSLNLISDYMYRNLQPSNEQYSDEHESNFRSRILQHFSDIHRLQNHFESLVQSREDNRRIDEELAMNTIPIQLRNLTRTRGGAFESEEDDMDYEPIAHSDNIDEDSIVSEDELPNERLLLSSARQHTNPEGLFSPNQRGIPLRRQNAISRKDDEKEEVINNEAEKLLNEMQTLLKSIKAISPLFVYTFQMKSLRQILSSLNSIDESLNLDTKLDRYLQKRRNLSLWARNNETLPPPTTASKRKTEATNRPRKKQKISQDNNETKVKYYKSYNSVEKDSILNGLPSSFFQSGSNYILSINNKPSSQCEFIINDVHDLNGVFKFSIEESLETTLLKLHNFTKYFCGFDENSYNLPRNKILIRKLNVLDRISVDNKVNYTKLKGHQLVLPFQGHKIDFRKNDLRFLSDNSSTSSRFRSNKIRLQLLEWMKIQPFKQFKKSYFTNFILNLDFHLQTLNEDRLKKSKKTETINLANEFRLNVNELTKDFSNSKSTKKSSKRYTDLFMEDWERSLTKKLCDEITNEESISLLNVQLNYILFTIDLNISKFLDLFMEFIFNNCKGDYINNYKKVYNNILTDEIKDSTSCATLLCSIDRKLGNIEMENTLPYLHNKDSKNNNVILSRNQSLIDFSDRSTYVFDDFELFDDEIPLNSKTFNSTNNFENIETRLSGMIKMIHPGCDIS</sequence>
<feature type="region of interest" description="Disordered" evidence="1">
    <location>
        <begin position="278"/>
        <end position="310"/>
    </location>
</feature>
<dbReference type="OrthoDB" id="4096032at2759"/>